<evidence type="ECO:0000256" key="5">
    <source>
        <dbReference type="ARBA" id="ARBA00023146"/>
    </source>
</evidence>
<dbReference type="InterPro" id="IPR002317">
    <property type="entry name" value="Ser-tRNA-ligase_type_1"/>
</dbReference>
<feature type="site" description="Important for serine binding" evidence="8">
    <location>
        <position position="444"/>
    </location>
</feature>
<dbReference type="InterPro" id="IPR042103">
    <property type="entry name" value="SerRS_1_N_sf"/>
</dbReference>
<evidence type="ECO:0000256" key="1">
    <source>
        <dbReference type="ARBA" id="ARBA00012840"/>
    </source>
</evidence>
<dbReference type="PROSITE" id="PS50862">
    <property type="entry name" value="AA_TRNA_LIGASE_II"/>
    <property type="match status" value="1"/>
</dbReference>
<feature type="binding site" evidence="8">
    <location>
        <position position="334"/>
    </location>
    <ligand>
        <name>L-serine</name>
        <dbReference type="ChEBI" id="CHEBI:33384"/>
    </ligand>
</feature>
<dbReference type="Pfam" id="PF00587">
    <property type="entry name" value="tRNA-synt_2b"/>
    <property type="match status" value="1"/>
</dbReference>
<feature type="binding site" evidence="9">
    <location>
        <begin position="398"/>
        <end position="401"/>
    </location>
    <ligand>
        <name>ATP</name>
        <dbReference type="ChEBI" id="CHEBI:30616"/>
    </ligand>
</feature>
<evidence type="ECO:0000313" key="11">
    <source>
        <dbReference type="EMBL" id="KIR44993.1"/>
    </source>
</evidence>
<dbReference type="Pfam" id="PF02403">
    <property type="entry name" value="Seryl_tRNA_N"/>
    <property type="match status" value="1"/>
</dbReference>
<sequence>MYTTAREAYRMKQVAISARGFSTHPPLFAPIFAQTTLPKPRLDYTKLLSDPPSTLENAQLRAFPLSGNHLSDLSSLRDTQRELLQKLNVTRARQKEVGNSIRKSKGPEAEKAKKQAKELKSLIKDYEISLSTTESSLLDLALSLPNFSHPSTPIGPEENARTLETFGPTLIPSDPARDHVAFAQYFSLLDTSASAKTTGSSWPYLRGSLALLEQALISYALSIATKHGFVPVIPPDVVKTDIAWRCGFQPRDQATNAAASQTYHLEPTSNSAPSLCLAGTSEIPLAGMFADMIIHEENLPQRVVGVGRAFRAEAGARGADTRGLYRVHQFTKIELFVVSSEEESESVMEEMRGVQKEIVQGLGLSVRVLDMPTEELGASAHRKYDMEAWMPGRGKWGEISSTSNCTDYQSRRLSITYRPQPTSPTHAIDPPSGPLPFAHTLNGTAAAIPRLLVALIENGLKYEKTGEGDAAQVVYKGLELPKALQRFYVGSDEIGEKGRKGLIHWV</sequence>
<evidence type="ECO:0000256" key="8">
    <source>
        <dbReference type="PIRSR" id="PIRSR001529-1"/>
    </source>
</evidence>
<dbReference type="Gene3D" id="1.10.287.40">
    <property type="entry name" value="Serine-tRNA synthetase, tRNA binding domain"/>
    <property type="match status" value="1"/>
</dbReference>
<evidence type="ECO:0000256" key="9">
    <source>
        <dbReference type="PIRSR" id="PIRSR001529-2"/>
    </source>
</evidence>
<evidence type="ECO:0000259" key="10">
    <source>
        <dbReference type="PROSITE" id="PS50862"/>
    </source>
</evidence>
<dbReference type="EMBL" id="KN847992">
    <property type="protein sequence ID" value="KIR44993.1"/>
    <property type="molecule type" value="Genomic_DNA"/>
</dbReference>
<dbReference type="GO" id="GO:0005524">
    <property type="term" value="F:ATP binding"/>
    <property type="evidence" value="ECO:0007669"/>
    <property type="project" value="UniProtKB-KW"/>
</dbReference>
<dbReference type="InterPro" id="IPR006195">
    <property type="entry name" value="aa-tRNA-synth_II"/>
</dbReference>
<dbReference type="InterPro" id="IPR045864">
    <property type="entry name" value="aa-tRNA-synth_II/BPL/LPL"/>
</dbReference>
<proteinExistence type="predicted"/>
<dbReference type="EC" id="6.1.1.11" evidence="1"/>
<evidence type="ECO:0000256" key="3">
    <source>
        <dbReference type="ARBA" id="ARBA00022741"/>
    </source>
</evidence>
<dbReference type="PRINTS" id="PR00981">
    <property type="entry name" value="TRNASYNTHSER"/>
</dbReference>
<dbReference type="GO" id="GO:0004828">
    <property type="term" value="F:serine-tRNA ligase activity"/>
    <property type="evidence" value="ECO:0007669"/>
    <property type="project" value="UniProtKB-EC"/>
</dbReference>
<dbReference type="UniPathway" id="UPA00906">
    <property type="reaction ID" value="UER00895"/>
</dbReference>
<reference evidence="11" key="1">
    <citation type="submission" date="2015-01" db="EMBL/GenBank/DDBJ databases">
        <title>The Genome Sequence of Cryptococcus gattii CA1280.</title>
        <authorList>
            <consortium name="The Broad Institute Genomics Platform"/>
            <person name="Cuomo C."/>
            <person name="Litvintseva A."/>
            <person name="Chen Y."/>
            <person name="Heitman J."/>
            <person name="Sun S."/>
            <person name="Springer D."/>
            <person name="Dromer F."/>
            <person name="Young S."/>
            <person name="Zeng Q."/>
            <person name="Gargeya S."/>
            <person name="Abouelleil A."/>
            <person name="Alvarado L."/>
            <person name="Chapman S.B."/>
            <person name="Gainer-Dewar J."/>
            <person name="Goldberg J."/>
            <person name="Griggs A."/>
            <person name="Gujja S."/>
            <person name="Hansen M."/>
            <person name="Howarth C."/>
            <person name="Imamovic A."/>
            <person name="Larimer J."/>
            <person name="Murphy C."/>
            <person name="Naylor J."/>
            <person name="Pearson M."/>
            <person name="Priest M."/>
            <person name="Roberts A."/>
            <person name="Saif S."/>
            <person name="Shea T."/>
            <person name="Sykes S."/>
            <person name="Wortman J."/>
            <person name="Nusbaum C."/>
            <person name="Birren B."/>
        </authorList>
    </citation>
    <scope>NUCLEOTIDE SEQUENCE [LARGE SCALE GENOMIC DNA]</scope>
    <source>
        <strain evidence="11">CA1280</strain>
    </source>
</reference>
<name>A0A0D0U9T3_CRYGA</name>
<keyword evidence="4 9" id="KW-0067">ATP-binding</keyword>
<feature type="binding site" evidence="9">
    <location>
        <begin position="311"/>
        <end position="313"/>
    </location>
    <ligand>
        <name>ATP</name>
        <dbReference type="ChEBI" id="CHEBI:30616"/>
    </ligand>
</feature>
<dbReference type="GO" id="GO:0006434">
    <property type="term" value="P:seryl-tRNA aminoacylation"/>
    <property type="evidence" value="ECO:0007669"/>
    <property type="project" value="InterPro"/>
</dbReference>
<dbReference type="Gene3D" id="3.30.930.10">
    <property type="entry name" value="Bira Bifunctional Protein, Domain 2"/>
    <property type="match status" value="1"/>
</dbReference>
<feature type="binding site" evidence="8">
    <location>
        <position position="442"/>
    </location>
    <ligand>
        <name>L-serine</name>
        <dbReference type="ChEBI" id="CHEBI:33384"/>
    </ligand>
</feature>
<dbReference type="AlphaFoldDB" id="A0A0D0U9T3"/>
<protein>
    <recommendedName>
        <fullName evidence="1">serine--tRNA ligase</fullName>
        <ecNumber evidence="1">6.1.1.11</ecNumber>
    </recommendedName>
    <alternativeName>
        <fullName evidence="6">Seryl-tRNA synthetase</fullName>
    </alternativeName>
    <alternativeName>
        <fullName evidence="7">Seryl-tRNA(Ser) synthetase</fullName>
    </alternativeName>
</protein>
<evidence type="ECO:0000256" key="6">
    <source>
        <dbReference type="ARBA" id="ARBA00031113"/>
    </source>
</evidence>
<evidence type="ECO:0000256" key="4">
    <source>
        <dbReference type="ARBA" id="ARBA00022840"/>
    </source>
</evidence>
<dbReference type="InterPro" id="IPR002314">
    <property type="entry name" value="aa-tRNA-synt_IIb"/>
</dbReference>
<feature type="binding site" evidence="9">
    <location>
        <begin position="327"/>
        <end position="330"/>
    </location>
    <ligand>
        <name>ATP</name>
        <dbReference type="ChEBI" id="CHEBI:30616"/>
    </ligand>
</feature>
<accession>A0A0D0U9T3</accession>
<dbReference type="NCBIfam" id="TIGR00414">
    <property type="entry name" value="serS"/>
    <property type="match status" value="1"/>
</dbReference>
<dbReference type="InterPro" id="IPR015866">
    <property type="entry name" value="Ser-tRNA-synth_1_N"/>
</dbReference>
<dbReference type="PIRSF" id="PIRSF001529">
    <property type="entry name" value="Ser-tRNA-synth_IIa"/>
    <property type="match status" value="1"/>
</dbReference>
<dbReference type="SUPFAM" id="SSF55681">
    <property type="entry name" value="Class II aaRS and biotin synthetases"/>
    <property type="match status" value="1"/>
</dbReference>
<evidence type="ECO:0000256" key="7">
    <source>
        <dbReference type="ARBA" id="ARBA00034892"/>
    </source>
</evidence>
<dbReference type="HOGENOM" id="CLU_023797_4_3_1"/>
<organism evidence="11">
    <name type="scientific">Cryptococcus bacillisporus CA1280</name>
    <dbReference type="NCBI Taxonomy" id="1296109"/>
    <lineage>
        <taxon>Eukaryota</taxon>
        <taxon>Fungi</taxon>
        <taxon>Dikarya</taxon>
        <taxon>Basidiomycota</taxon>
        <taxon>Agaricomycotina</taxon>
        <taxon>Tremellomycetes</taxon>
        <taxon>Tremellales</taxon>
        <taxon>Cryptococcaceae</taxon>
        <taxon>Cryptococcus</taxon>
        <taxon>Cryptococcus gattii species complex</taxon>
    </lineage>
</organism>
<dbReference type="SUPFAM" id="SSF46589">
    <property type="entry name" value="tRNA-binding arm"/>
    <property type="match status" value="1"/>
</dbReference>
<feature type="binding site" evidence="8">
    <location>
        <position position="311"/>
    </location>
    <ligand>
        <name>L-serine</name>
        <dbReference type="ChEBI" id="CHEBI:33384"/>
    </ligand>
</feature>
<keyword evidence="3" id="KW-0547">Nucleotide-binding</keyword>
<feature type="domain" description="Aminoacyl-transfer RNA synthetases class-II family profile" evidence="10">
    <location>
        <begin position="226"/>
        <end position="481"/>
    </location>
</feature>
<feature type="binding site" evidence="8">
    <location>
        <position position="280"/>
    </location>
    <ligand>
        <name>L-serine</name>
        <dbReference type="ChEBI" id="CHEBI:33384"/>
    </ligand>
</feature>
<dbReference type="FunFam" id="3.30.930.10:FF:000143">
    <property type="entry name" value="Chromosome 9, whole genome shotgun sequence"/>
    <property type="match status" value="1"/>
</dbReference>
<gene>
    <name evidence="11" type="ORF">I312_05767</name>
</gene>
<dbReference type="InterPro" id="IPR010978">
    <property type="entry name" value="tRNA-bd_arm"/>
</dbReference>
<dbReference type="PANTHER" id="PTHR11778">
    <property type="entry name" value="SERYL-TRNA SYNTHETASE"/>
    <property type="match status" value="1"/>
</dbReference>
<dbReference type="OrthoDB" id="10264585at2759"/>
<keyword evidence="2 11" id="KW-0436">Ligase</keyword>
<evidence type="ECO:0000256" key="2">
    <source>
        <dbReference type="ARBA" id="ARBA00022598"/>
    </source>
</evidence>
<keyword evidence="5" id="KW-0030">Aminoacyl-tRNA synthetase</keyword>